<dbReference type="InterPro" id="IPR039425">
    <property type="entry name" value="RNA_pol_sigma-70-like"/>
</dbReference>
<protein>
    <submittedName>
        <fullName evidence="7">RNA polymerase sigma factor</fullName>
    </submittedName>
</protein>
<dbReference type="InterPro" id="IPR036388">
    <property type="entry name" value="WH-like_DNA-bd_sf"/>
</dbReference>
<sequence length="157" mass="18608">MLRYYDELLYYAQKLVGDKEKAKDIIQEAYIRVLESKDKYEIENQRAYLYKIAKNIVVKEALENQKLQTTLFEENLHFGPPCEQPEEILFQEDQEKIFMQIIEELPQRAKEAYILHTIEGYSRKEIGNMLDITSNAVEKLIKRASLKVEEELAKRGF</sequence>
<evidence type="ECO:0000259" key="5">
    <source>
        <dbReference type="Pfam" id="PF04542"/>
    </source>
</evidence>
<reference evidence="7 8" key="1">
    <citation type="submission" date="2014-01" db="EMBL/GenBank/DDBJ databases">
        <title>Development of a Comparative Genomic Fingerprinting Assay for High Resolution Genotyping of Arcobacter butzleri.</title>
        <authorList>
            <person name="Webb A.L."/>
            <person name="Inglis G.D."/>
            <person name="Kruczkiewicz P."/>
            <person name="Selinger L.B."/>
            <person name="Taboada E.N."/>
        </authorList>
    </citation>
    <scope>NUCLEOTIDE SEQUENCE [LARGE SCALE GENOMIC DNA]</scope>
    <source>
        <strain evidence="7 8">L355</strain>
    </source>
</reference>
<keyword evidence="2" id="KW-0805">Transcription regulation</keyword>
<dbReference type="Pfam" id="PF04542">
    <property type="entry name" value="Sigma70_r2"/>
    <property type="match status" value="1"/>
</dbReference>
<dbReference type="AlphaFoldDB" id="A0A0G9KXL3"/>
<evidence type="ECO:0000256" key="1">
    <source>
        <dbReference type="ARBA" id="ARBA00010641"/>
    </source>
</evidence>
<dbReference type="PANTHER" id="PTHR43133:SF46">
    <property type="entry name" value="RNA POLYMERASE SIGMA-70 FACTOR ECF SUBFAMILY"/>
    <property type="match status" value="1"/>
</dbReference>
<dbReference type="InterPro" id="IPR014284">
    <property type="entry name" value="RNA_pol_sigma-70_dom"/>
</dbReference>
<dbReference type="NCBIfam" id="TIGR02937">
    <property type="entry name" value="sigma70-ECF"/>
    <property type="match status" value="1"/>
</dbReference>
<dbReference type="Gene3D" id="1.10.1740.10">
    <property type="match status" value="1"/>
</dbReference>
<dbReference type="PANTHER" id="PTHR43133">
    <property type="entry name" value="RNA POLYMERASE ECF-TYPE SIGMA FACTO"/>
    <property type="match status" value="1"/>
</dbReference>
<keyword evidence="4" id="KW-0804">Transcription</keyword>
<evidence type="ECO:0000313" key="8">
    <source>
        <dbReference type="Proteomes" id="UP000035154"/>
    </source>
</evidence>
<feature type="domain" description="RNA polymerase sigma factor 70 region 4 type 2" evidence="6">
    <location>
        <begin position="97"/>
        <end position="146"/>
    </location>
</feature>
<dbReference type="InterPro" id="IPR007627">
    <property type="entry name" value="RNA_pol_sigma70_r2"/>
</dbReference>
<evidence type="ECO:0000259" key="6">
    <source>
        <dbReference type="Pfam" id="PF08281"/>
    </source>
</evidence>
<dbReference type="GO" id="GO:0016987">
    <property type="term" value="F:sigma factor activity"/>
    <property type="evidence" value="ECO:0007669"/>
    <property type="project" value="UniProtKB-KW"/>
</dbReference>
<organism evidence="7 8">
    <name type="scientific">Aliarcobacter butzleri L355</name>
    <dbReference type="NCBI Taxonomy" id="1447263"/>
    <lineage>
        <taxon>Bacteria</taxon>
        <taxon>Pseudomonadati</taxon>
        <taxon>Campylobacterota</taxon>
        <taxon>Epsilonproteobacteria</taxon>
        <taxon>Campylobacterales</taxon>
        <taxon>Arcobacteraceae</taxon>
        <taxon>Aliarcobacter</taxon>
    </lineage>
</organism>
<name>A0A0G9KXL3_9BACT</name>
<dbReference type="InterPro" id="IPR013324">
    <property type="entry name" value="RNA_pol_sigma_r3/r4-like"/>
</dbReference>
<dbReference type="EMBL" id="JAIW01000010">
    <property type="protein sequence ID" value="KLE11332.1"/>
    <property type="molecule type" value="Genomic_DNA"/>
</dbReference>
<dbReference type="InterPro" id="IPR013325">
    <property type="entry name" value="RNA_pol_sigma_r2"/>
</dbReference>
<dbReference type="RefSeq" id="WP_046997742.1">
    <property type="nucleotide sequence ID" value="NZ_JAIW01000010.1"/>
</dbReference>
<evidence type="ECO:0000313" key="7">
    <source>
        <dbReference type="EMBL" id="KLE11332.1"/>
    </source>
</evidence>
<comment type="similarity">
    <text evidence="1">Belongs to the sigma-70 factor family. ECF subfamily.</text>
</comment>
<dbReference type="Gene3D" id="1.10.10.10">
    <property type="entry name" value="Winged helix-like DNA-binding domain superfamily/Winged helix DNA-binding domain"/>
    <property type="match status" value="1"/>
</dbReference>
<dbReference type="Proteomes" id="UP000035154">
    <property type="component" value="Unassembled WGS sequence"/>
</dbReference>
<accession>A0A0G9KXL3</accession>
<dbReference type="GO" id="GO:0003677">
    <property type="term" value="F:DNA binding"/>
    <property type="evidence" value="ECO:0007669"/>
    <property type="project" value="InterPro"/>
</dbReference>
<keyword evidence="3" id="KW-0731">Sigma factor</keyword>
<dbReference type="InterPro" id="IPR013249">
    <property type="entry name" value="RNA_pol_sigma70_r4_t2"/>
</dbReference>
<evidence type="ECO:0000256" key="2">
    <source>
        <dbReference type="ARBA" id="ARBA00023015"/>
    </source>
</evidence>
<evidence type="ECO:0000256" key="4">
    <source>
        <dbReference type="ARBA" id="ARBA00023163"/>
    </source>
</evidence>
<evidence type="ECO:0000256" key="3">
    <source>
        <dbReference type="ARBA" id="ARBA00023082"/>
    </source>
</evidence>
<dbReference type="SUPFAM" id="SSF88946">
    <property type="entry name" value="Sigma2 domain of RNA polymerase sigma factors"/>
    <property type="match status" value="1"/>
</dbReference>
<dbReference type="PATRIC" id="fig|1447263.3.peg.240"/>
<proteinExistence type="inferred from homology"/>
<dbReference type="Pfam" id="PF08281">
    <property type="entry name" value="Sigma70_r4_2"/>
    <property type="match status" value="1"/>
</dbReference>
<gene>
    <name evidence="7" type="ORF">AF80_01280</name>
</gene>
<dbReference type="SUPFAM" id="SSF88659">
    <property type="entry name" value="Sigma3 and sigma4 domains of RNA polymerase sigma factors"/>
    <property type="match status" value="1"/>
</dbReference>
<comment type="caution">
    <text evidence="7">The sequence shown here is derived from an EMBL/GenBank/DDBJ whole genome shotgun (WGS) entry which is preliminary data.</text>
</comment>
<feature type="domain" description="RNA polymerase sigma-70 region 2" evidence="5">
    <location>
        <begin position="3"/>
        <end position="59"/>
    </location>
</feature>
<dbReference type="GO" id="GO:0006352">
    <property type="term" value="P:DNA-templated transcription initiation"/>
    <property type="evidence" value="ECO:0007669"/>
    <property type="project" value="InterPro"/>
</dbReference>